<keyword evidence="4" id="KW-1185">Reference proteome</keyword>
<name>A0ABT3X0P4_9BACL</name>
<reference evidence="3 4" key="1">
    <citation type="submission" date="2022-11" db="EMBL/GenBank/DDBJ databases">
        <title>Study of microbial diversity in lake waters.</title>
        <authorList>
            <person name="Zhang J."/>
        </authorList>
    </citation>
    <scope>NUCLEOTIDE SEQUENCE [LARGE SCALE GENOMIC DNA]</scope>
    <source>
        <strain evidence="3 4">DT12</strain>
    </source>
</reference>
<dbReference type="PANTHER" id="PTHR42879:SF2">
    <property type="entry name" value="3-OXOACYL-[ACYL-CARRIER-PROTEIN] REDUCTASE FABG"/>
    <property type="match status" value="1"/>
</dbReference>
<dbReference type="PANTHER" id="PTHR42879">
    <property type="entry name" value="3-OXOACYL-(ACYL-CARRIER-PROTEIN) REDUCTASE"/>
    <property type="match status" value="1"/>
</dbReference>
<comment type="caution">
    <text evidence="3">The sequence shown here is derived from an EMBL/GenBank/DDBJ whole genome shotgun (WGS) entry which is preliminary data.</text>
</comment>
<evidence type="ECO:0000313" key="4">
    <source>
        <dbReference type="Proteomes" id="UP001208017"/>
    </source>
</evidence>
<dbReference type="SUPFAM" id="SSF51735">
    <property type="entry name" value="NAD(P)-binding Rossmann-fold domains"/>
    <property type="match status" value="1"/>
</dbReference>
<organism evidence="3 4">
    <name type="scientific">Tumebacillus lacus</name>
    <dbReference type="NCBI Taxonomy" id="2995335"/>
    <lineage>
        <taxon>Bacteria</taxon>
        <taxon>Bacillati</taxon>
        <taxon>Bacillota</taxon>
        <taxon>Bacilli</taxon>
        <taxon>Bacillales</taxon>
        <taxon>Alicyclobacillaceae</taxon>
        <taxon>Tumebacillus</taxon>
    </lineage>
</organism>
<dbReference type="Proteomes" id="UP001208017">
    <property type="component" value="Unassembled WGS sequence"/>
</dbReference>
<dbReference type="InterPro" id="IPR036291">
    <property type="entry name" value="NAD(P)-bd_dom_sf"/>
</dbReference>
<dbReference type="EMBL" id="JAPMLT010000004">
    <property type="protein sequence ID" value="MCX7570483.1"/>
    <property type="molecule type" value="Genomic_DNA"/>
</dbReference>
<dbReference type="InterPro" id="IPR020904">
    <property type="entry name" value="Sc_DH/Rdtase_CS"/>
</dbReference>
<dbReference type="SMART" id="SM00822">
    <property type="entry name" value="PKS_KR"/>
    <property type="match status" value="1"/>
</dbReference>
<dbReference type="PRINTS" id="PR00081">
    <property type="entry name" value="GDHRDH"/>
</dbReference>
<dbReference type="InterPro" id="IPR050259">
    <property type="entry name" value="SDR"/>
</dbReference>
<accession>A0ABT3X0P4</accession>
<protein>
    <submittedName>
        <fullName evidence="3">SDR family oxidoreductase</fullName>
    </submittedName>
</protein>
<proteinExistence type="inferred from homology"/>
<feature type="domain" description="Ketoreductase" evidence="2">
    <location>
        <begin position="8"/>
        <end position="199"/>
    </location>
</feature>
<dbReference type="Gene3D" id="3.40.50.720">
    <property type="entry name" value="NAD(P)-binding Rossmann-like Domain"/>
    <property type="match status" value="1"/>
</dbReference>
<dbReference type="PROSITE" id="PS00061">
    <property type="entry name" value="ADH_SHORT"/>
    <property type="match status" value="1"/>
</dbReference>
<gene>
    <name evidence="3" type="ORF">OS242_10970</name>
</gene>
<evidence type="ECO:0000259" key="2">
    <source>
        <dbReference type="SMART" id="SM00822"/>
    </source>
</evidence>
<dbReference type="InterPro" id="IPR057326">
    <property type="entry name" value="KR_dom"/>
</dbReference>
<evidence type="ECO:0000313" key="3">
    <source>
        <dbReference type="EMBL" id="MCX7570483.1"/>
    </source>
</evidence>
<sequence length="273" mass="30167">MNETFTGRTYLVTGAARGIGRELVKMLAAEGAEVFFTYYQEQDKVDSLLDELGPLAANVACVEQDARVPEGAQRVVDLAIERFGKIDGLINNAGYKVDRSFVMMHQEDWDDQMNINLNSVYHYSRAVAYHMMRRKYGRIIVMGAVSGSLIAGPYQVAYGASKAGLIGFTKSLAYELARFNVTVNMVTGGMINTDGMKFPEDIRKVWAEHIPLQRLGNAPEVASMVKYLLTPMSDYITGQNFVIDGGMTLLGFTKIENMLPSYNKGASNLGQTI</sequence>
<comment type="similarity">
    <text evidence="1">Belongs to the short-chain dehydrogenases/reductases (SDR) family.</text>
</comment>
<dbReference type="RefSeq" id="WP_267151727.1">
    <property type="nucleotide sequence ID" value="NZ_JAPMLT010000004.1"/>
</dbReference>
<dbReference type="InterPro" id="IPR002347">
    <property type="entry name" value="SDR_fam"/>
</dbReference>
<evidence type="ECO:0000256" key="1">
    <source>
        <dbReference type="ARBA" id="ARBA00006484"/>
    </source>
</evidence>
<dbReference type="Pfam" id="PF13561">
    <property type="entry name" value="adh_short_C2"/>
    <property type="match status" value="1"/>
</dbReference>
<dbReference type="PRINTS" id="PR00080">
    <property type="entry name" value="SDRFAMILY"/>
</dbReference>